<evidence type="ECO:0000313" key="2">
    <source>
        <dbReference type="Proteomes" id="UP001281147"/>
    </source>
</evidence>
<sequence>MAKYAKSATPFIQTPDATTNPPTPTKYTNISDMINIVVGPIVLSLAVLSVLIAYLQWRHTRRSNNDATVVDNEAGTELQRLPVNGSVLFFHALNETTIRPPMMVSLP</sequence>
<reference evidence="1" key="1">
    <citation type="submission" date="2023-07" db="EMBL/GenBank/DDBJ databases">
        <title>Black Yeasts Isolated from many extreme environments.</title>
        <authorList>
            <person name="Coleine C."/>
            <person name="Stajich J.E."/>
            <person name="Selbmann L."/>
        </authorList>
    </citation>
    <scope>NUCLEOTIDE SEQUENCE</scope>
    <source>
        <strain evidence="1">CCFEE 5714</strain>
    </source>
</reference>
<keyword evidence="2" id="KW-1185">Reference proteome</keyword>
<name>A0ACC3N1K8_9PEZI</name>
<proteinExistence type="predicted"/>
<dbReference type="EMBL" id="JAUTXU010000111">
    <property type="protein sequence ID" value="KAK3707365.1"/>
    <property type="molecule type" value="Genomic_DNA"/>
</dbReference>
<organism evidence="1 2">
    <name type="scientific">Vermiconidia calcicola</name>
    <dbReference type="NCBI Taxonomy" id="1690605"/>
    <lineage>
        <taxon>Eukaryota</taxon>
        <taxon>Fungi</taxon>
        <taxon>Dikarya</taxon>
        <taxon>Ascomycota</taxon>
        <taxon>Pezizomycotina</taxon>
        <taxon>Dothideomycetes</taxon>
        <taxon>Dothideomycetidae</taxon>
        <taxon>Mycosphaerellales</taxon>
        <taxon>Extremaceae</taxon>
        <taxon>Vermiconidia</taxon>
    </lineage>
</organism>
<accession>A0ACC3N1K8</accession>
<evidence type="ECO:0000313" key="1">
    <source>
        <dbReference type="EMBL" id="KAK3707365.1"/>
    </source>
</evidence>
<dbReference type="Proteomes" id="UP001281147">
    <property type="component" value="Unassembled WGS sequence"/>
</dbReference>
<comment type="caution">
    <text evidence="1">The sequence shown here is derived from an EMBL/GenBank/DDBJ whole genome shotgun (WGS) entry which is preliminary data.</text>
</comment>
<protein>
    <submittedName>
        <fullName evidence="1">Uncharacterized protein</fullName>
    </submittedName>
</protein>
<gene>
    <name evidence="1" type="ORF">LTR37_012209</name>
</gene>